<feature type="region of interest" description="Disordered" evidence="1">
    <location>
        <begin position="340"/>
        <end position="416"/>
    </location>
</feature>
<feature type="transmembrane region" description="Helical" evidence="2">
    <location>
        <begin position="6"/>
        <end position="29"/>
    </location>
</feature>
<keyword evidence="4" id="KW-1185">Reference proteome</keyword>
<evidence type="ECO:0000313" key="4">
    <source>
        <dbReference type="Proteomes" id="UP001383192"/>
    </source>
</evidence>
<dbReference type="AlphaFoldDB" id="A0AAW0B7I1"/>
<evidence type="ECO:0000313" key="3">
    <source>
        <dbReference type="EMBL" id="KAK7020689.1"/>
    </source>
</evidence>
<accession>A0AAW0B7I1</accession>
<gene>
    <name evidence="3" type="ORF">VNI00_017631</name>
</gene>
<reference evidence="3 4" key="1">
    <citation type="submission" date="2024-01" db="EMBL/GenBank/DDBJ databases">
        <title>A draft genome for a cacao thread blight-causing isolate of Paramarasmius palmivorus.</title>
        <authorList>
            <person name="Baruah I.K."/>
            <person name="Bukari Y."/>
            <person name="Amoako-Attah I."/>
            <person name="Meinhardt L.W."/>
            <person name="Bailey B.A."/>
            <person name="Cohen S.P."/>
        </authorList>
    </citation>
    <scope>NUCLEOTIDE SEQUENCE [LARGE SCALE GENOMIC DNA]</scope>
    <source>
        <strain evidence="3 4">GH-12</strain>
    </source>
</reference>
<organism evidence="3 4">
    <name type="scientific">Paramarasmius palmivorus</name>
    <dbReference type="NCBI Taxonomy" id="297713"/>
    <lineage>
        <taxon>Eukaryota</taxon>
        <taxon>Fungi</taxon>
        <taxon>Dikarya</taxon>
        <taxon>Basidiomycota</taxon>
        <taxon>Agaricomycotina</taxon>
        <taxon>Agaricomycetes</taxon>
        <taxon>Agaricomycetidae</taxon>
        <taxon>Agaricales</taxon>
        <taxon>Marasmiineae</taxon>
        <taxon>Marasmiaceae</taxon>
        <taxon>Paramarasmius</taxon>
    </lineage>
</organism>
<comment type="caution">
    <text evidence="3">The sequence shown here is derived from an EMBL/GenBank/DDBJ whole genome shotgun (WGS) entry which is preliminary data.</text>
</comment>
<dbReference type="Proteomes" id="UP001383192">
    <property type="component" value="Unassembled WGS sequence"/>
</dbReference>
<keyword evidence="2" id="KW-0812">Transmembrane</keyword>
<feature type="compositionally biased region" description="Basic residues" evidence="1">
    <location>
        <begin position="368"/>
        <end position="377"/>
    </location>
</feature>
<feature type="compositionally biased region" description="Basic and acidic residues" evidence="1">
    <location>
        <begin position="305"/>
        <end position="317"/>
    </location>
</feature>
<sequence length="495" mass="55036">MAPFAFAVSPVFVVLASVAFFALSGLALFKLRASMAASRPVDVEAAMIQLQTQLVPVVGRLGFDGHQMALRDTLGRLIHVRAGTDPNTGSEGMRLARPESLFIEQPPKAVQPLESGLIASSSFEAWASSLCDLIDEFTGIDRSPKASFSEPGLAPSSSFEVWAANLCGLISEFASPAPFRYTPLDTFEEDPFIFDTMYKTPVIPDMMVTPPSPRIEEDIYQQPSEPSLVASPSLMDLAAECAEEFDGDDAEPPVVIEANEDPSIILAHELLDGLAQHNKDEPILSLSFRYGSTLSTDIQTNASRLDSEERIDDDTQHKQLRTSRYLSPSSAFSLPFAVEEHIEESEPEERLKSVFESDSEDDETYYSRRPHLSRPKRPSQSMSSMLRHIVEKRNKAQQSRRKESKSDKENVKKHSGTISKRRFFSKTLATPSEPCKSVIVPTIRFTPPTPPRRFTNREKSSEAVGFVLDLKKGTDEVVERVAFDLVVDDYGRCFF</sequence>
<protein>
    <submittedName>
        <fullName evidence="3">Uncharacterized protein</fullName>
    </submittedName>
</protein>
<evidence type="ECO:0000256" key="2">
    <source>
        <dbReference type="SAM" id="Phobius"/>
    </source>
</evidence>
<proteinExistence type="predicted"/>
<feature type="region of interest" description="Disordered" evidence="1">
    <location>
        <begin position="305"/>
        <end position="324"/>
    </location>
</feature>
<dbReference type="EMBL" id="JAYKXP010000182">
    <property type="protein sequence ID" value="KAK7020689.1"/>
    <property type="molecule type" value="Genomic_DNA"/>
</dbReference>
<keyword evidence="2" id="KW-1133">Transmembrane helix</keyword>
<name>A0AAW0B7I1_9AGAR</name>
<keyword evidence="2" id="KW-0472">Membrane</keyword>
<evidence type="ECO:0000256" key="1">
    <source>
        <dbReference type="SAM" id="MobiDB-lite"/>
    </source>
</evidence>
<feature type="compositionally biased region" description="Basic and acidic residues" evidence="1">
    <location>
        <begin position="388"/>
        <end position="412"/>
    </location>
</feature>